<evidence type="ECO:0000256" key="4">
    <source>
        <dbReference type="ARBA" id="ARBA00023212"/>
    </source>
</evidence>
<keyword evidence="2" id="KW-0963">Cytoplasm</keyword>
<evidence type="ECO:0000256" key="1">
    <source>
        <dbReference type="ARBA" id="ARBA00004120"/>
    </source>
</evidence>
<dbReference type="EMBL" id="QOIP01000014">
    <property type="protein sequence ID" value="RLU14797.1"/>
    <property type="molecule type" value="Genomic_DNA"/>
</dbReference>
<comment type="subcellular location">
    <subcellularLocation>
        <location evidence="1">Cytoplasm</location>
        <location evidence="1">Cytoskeleton</location>
        <location evidence="1">Cilium basal body</location>
    </subcellularLocation>
</comment>
<dbReference type="GO" id="GO:0060271">
    <property type="term" value="P:cilium assembly"/>
    <property type="evidence" value="ECO:0007669"/>
    <property type="project" value="TreeGrafter"/>
</dbReference>
<dbReference type="AlphaFoldDB" id="A0A3L8D2R6"/>
<evidence type="ECO:0000256" key="2">
    <source>
        <dbReference type="ARBA" id="ARBA00022490"/>
    </source>
</evidence>
<evidence type="ECO:0008006" key="7">
    <source>
        <dbReference type="Google" id="ProtNLM"/>
    </source>
</evidence>
<dbReference type="PROSITE" id="PS51381">
    <property type="entry name" value="C2_B9"/>
    <property type="match status" value="1"/>
</dbReference>
<keyword evidence="4" id="KW-0206">Cytoskeleton</keyword>
<organism evidence="6">
    <name type="scientific">Ooceraea biroi</name>
    <name type="common">Clonal raider ant</name>
    <name type="synonym">Cerapachys biroi</name>
    <dbReference type="NCBI Taxonomy" id="2015173"/>
    <lineage>
        <taxon>Eukaryota</taxon>
        <taxon>Metazoa</taxon>
        <taxon>Ecdysozoa</taxon>
        <taxon>Arthropoda</taxon>
        <taxon>Hexapoda</taxon>
        <taxon>Insecta</taxon>
        <taxon>Pterygota</taxon>
        <taxon>Neoptera</taxon>
        <taxon>Endopterygota</taxon>
        <taxon>Hymenoptera</taxon>
        <taxon>Apocrita</taxon>
        <taxon>Aculeata</taxon>
        <taxon>Formicoidea</taxon>
        <taxon>Formicidae</taxon>
        <taxon>Dorylinae</taxon>
        <taxon>Ooceraea</taxon>
    </lineage>
</organism>
<evidence type="ECO:0000313" key="6">
    <source>
        <dbReference type="EMBL" id="RLU14797.1"/>
    </source>
</evidence>
<accession>A0A3L8D2R6</accession>
<evidence type="ECO:0000256" key="3">
    <source>
        <dbReference type="ARBA" id="ARBA00022794"/>
    </source>
</evidence>
<reference evidence="6" key="1">
    <citation type="journal article" date="2018" name="Genome Res.">
        <title>The genomic architecture and molecular evolution of ant odorant receptors.</title>
        <authorList>
            <person name="McKenzie S.K."/>
            <person name="Kronauer D.J.C."/>
        </authorList>
    </citation>
    <scope>NUCLEOTIDE SEQUENCE [LARGE SCALE GENOMIC DNA]</scope>
    <source>
        <strain evidence="6">Clonal line C1</strain>
    </source>
</reference>
<dbReference type="GO" id="GO:0036038">
    <property type="term" value="C:MKS complex"/>
    <property type="evidence" value="ECO:0007669"/>
    <property type="project" value="TreeGrafter"/>
</dbReference>
<gene>
    <name evidence="6" type="ORF">DMN91_012684</name>
</gene>
<reference evidence="6" key="2">
    <citation type="submission" date="2018-07" db="EMBL/GenBank/DDBJ databases">
        <authorList>
            <person name="Mckenzie S.K."/>
            <person name="Kronauer D.J.C."/>
        </authorList>
    </citation>
    <scope>NUCLEOTIDE SEQUENCE</scope>
    <source>
        <strain evidence="6">Clonal line C1</strain>
    </source>
</reference>
<dbReference type="InterPro" id="IPR010796">
    <property type="entry name" value="C2_B9-type_dom"/>
</dbReference>
<dbReference type="Pfam" id="PF07162">
    <property type="entry name" value="B9-C2"/>
    <property type="match status" value="1"/>
</dbReference>
<protein>
    <recommendedName>
        <fullName evidence="7">Meckel syndrome type 1 protein</fullName>
    </recommendedName>
</protein>
<keyword evidence="5" id="KW-0966">Cell projection</keyword>
<comment type="caution">
    <text evidence="6">The sequence shown here is derived from an EMBL/GenBank/DDBJ whole genome shotgun (WGS) entry which is preliminary data.</text>
</comment>
<evidence type="ECO:0000256" key="5">
    <source>
        <dbReference type="ARBA" id="ARBA00023273"/>
    </source>
</evidence>
<name>A0A3L8D2R6_OOCBI</name>
<sequence length="399" mass="45878">MLFLSRRSYLSAKNQTALPAIQNLKPFRERYNKNVLDDGPTDARIRSAHYLYTERTTMYVMADLSRKDEPATGSTDSETLLCSVTYDKARKLLTVSPDFTFDDEHDDECHYSVTNSYGIKFNYRIEHVSQGRTSPELQEQREDTRREIQQLLAYKEAELHKEMQLAPANLSTIFLTLDIVSGHGFSYDGLFITYFMDLPQYWSTKQKDRLSGRTQKCRLERGSAHFSYCTDVSLHYPSSEFQRAKDNASSFWPRVLFSVASLDSWTRYRIQGYAVLSIPRTPGSYKLTVPTWRAKGNIVDRLRRFFIGGSHELEDITYCGIPIAHEGKVLDKSNLHVVPSGSIKINVNIVHQNGINRKHFNDHNSDKVSADALMNNVESVLEQFKAAKERMIKIRAMNL</sequence>
<dbReference type="Proteomes" id="UP000279307">
    <property type="component" value="Chromosome 14"/>
</dbReference>
<proteinExistence type="predicted"/>
<keyword evidence="3" id="KW-0970">Cilium biogenesis/degradation</keyword>
<dbReference type="PANTHER" id="PTHR12968">
    <property type="entry name" value="B9 DOMAIN-CONTAINING"/>
    <property type="match status" value="1"/>
</dbReference>
<dbReference type="OrthoDB" id="10263520at2759"/>
<dbReference type="PANTHER" id="PTHR12968:SF4">
    <property type="entry name" value="TECTONIC-LIKE COMPLEX MEMBER MKS1"/>
    <property type="match status" value="1"/>
</dbReference>